<dbReference type="Pfam" id="PF00196">
    <property type="entry name" value="GerE"/>
    <property type="match status" value="1"/>
</dbReference>
<gene>
    <name evidence="3" type="ORF">KG104_05055</name>
</gene>
<keyword evidence="4" id="KW-1185">Reference proteome</keyword>
<dbReference type="InterPro" id="IPR036388">
    <property type="entry name" value="WH-like_DNA-bd_sf"/>
</dbReference>
<reference evidence="3" key="1">
    <citation type="submission" date="2021-06" db="EMBL/GenBank/DDBJ databases">
        <title>Novel species in genus Arthrobacter.</title>
        <authorList>
            <person name="Zhang G."/>
        </authorList>
    </citation>
    <scope>NUCLEOTIDE SEQUENCE</scope>
    <source>
        <strain evidence="3">Zg-ZUI122</strain>
    </source>
</reference>
<organism evidence="3 4">
    <name type="scientific">Arthrobacter sunyaminii</name>
    <dbReference type="NCBI Taxonomy" id="2816859"/>
    <lineage>
        <taxon>Bacteria</taxon>
        <taxon>Bacillati</taxon>
        <taxon>Actinomycetota</taxon>
        <taxon>Actinomycetes</taxon>
        <taxon>Micrococcales</taxon>
        <taxon>Micrococcaceae</taxon>
        <taxon>Arthrobacter</taxon>
    </lineage>
</organism>
<dbReference type="EMBL" id="CP076456">
    <property type="protein sequence ID" value="QWQ37139.1"/>
    <property type="molecule type" value="Genomic_DNA"/>
</dbReference>
<dbReference type="InterPro" id="IPR027417">
    <property type="entry name" value="P-loop_NTPase"/>
</dbReference>
<dbReference type="Proteomes" id="UP000680588">
    <property type="component" value="Chromosome"/>
</dbReference>
<evidence type="ECO:0000313" key="3">
    <source>
        <dbReference type="EMBL" id="QWQ37139.1"/>
    </source>
</evidence>
<dbReference type="SUPFAM" id="SSF46894">
    <property type="entry name" value="C-terminal effector domain of the bipartite response regulators"/>
    <property type="match status" value="1"/>
</dbReference>
<dbReference type="InterPro" id="IPR016032">
    <property type="entry name" value="Sig_transdc_resp-reg_C-effctor"/>
</dbReference>
<dbReference type="GO" id="GO:0003677">
    <property type="term" value="F:DNA binding"/>
    <property type="evidence" value="ECO:0007669"/>
    <property type="project" value="InterPro"/>
</dbReference>
<sequence length="902" mass="95386">MSTLLQSGPPGDPATPDGRVPGSLSPAGTPYHRSPVPSRSADARGSARMAVRDALDGSGAVILGPPGIGKTTLAREAVDLCEDGFRVHLRGSPLSAQTPYGAMAWLLSDLPPQDLVNPVQVLRALESLLIRLAGGRRIILVIDNAEGIDDLGVLVTSELCRRGTVALLLICGDLLGCHQDYVRLWTDGTLKRIDLAPMDLPETAELLAAAAGGPLTTLAQEKLWQQSRGNPLLAALLCRDHKAAKALVLRRGYWTWTGPLVHSGELPDRVETVLRRFTPGERHAVEILALCGGLPLETLLQLLPAHTVDALEEGSLVTIGGGPGQPVRLAWNLQPATIAARIPFGRSRDLWTEVTRVVNPQLLSGDAAAGMAAWSLSVGVSLDPDEALAAARWSNETGDVDAALRYSRAVPSPRPLPLVLEEAAALRSIGNHAQAHRCLAAAQTGSEASHDRHISLLTQRALAAARILDSTDDPPALLQQAERLLPEDEGANPGPGLRLTLARAEILSLDGRLGDLPASLGDDFADPAAPSDLRLMAGIRRGQQDAAAGRFDEALELVALIRSRLAGGISADVRTREQLFHHLFFLLIRCGELGQALAMTELVARPGNGTGLRAAAGTELPAGLVHAYAGRGDIAMDFLNPALAQLESRDPDNMLPLASAAAAYSDFLGPEPGRQPDREAYAESGYRTDPYLETAVRYFRILSTPAGTGRTAEQLHTRAGHARAEGNLPDALLCYGAAALRGSRAAAADLSAAASSANGIPGLLYRNLADGLLEKDAATLIRAGETALEQSNTLLAYEAAGAARSFAADGGGRALSRRARQLEHVTFRELSPANSIEHGLSRLGHFERELALLAAAGETSARLGERFHLSARTVDWHLGRIFARLSVSGRSDLRAALSGKTT</sequence>
<name>A0A975S7A2_9MICC</name>
<dbReference type="InterPro" id="IPR000792">
    <property type="entry name" value="Tscrpt_reg_LuxR_C"/>
</dbReference>
<dbReference type="AlphaFoldDB" id="A0A975S7A2"/>
<feature type="domain" description="HTH luxR-type" evidence="2">
    <location>
        <begin position="840"/>
        <end position="897"/>
    </location>
</feature>
<dbReference type="SMART" id="SM00421">
    <property type="entry name" value="HTH_LUXR"/>
    <property type="match status" value="1"/>
</dbReference>
<evidence type="ECO:0000259" key="2">
    <source>
        <dbReference type="SMART" id="SM00421"/>
    </source>
</evidence>
<evidence type="ECO:0000256" key="1">
    <source>
        <dbReference type="SAM" id="MobiDB-lite"/>
    </source>
</evidence>
<dbReference type="SUPFAM" id="SSF52540">
    <property type="entry name" value="P-loop containing nucleoside triphosphate hydrolases"/>
    <property type="match status" value="1"/>
</dbReference>
<protein>
    <recommendedName>
        <fullName evidence="2">HTH luxR-type domain-containing protein</fullName>
    </recommendedName>
</protein>
<evidence type="ECO:0000313" key="4">
    <source>
        <dbReference type="Proteomes" id="UP000680588"/>
    </source>
</evidence>
<dbReference type="Gene3D" id="1.10.10.10">
    <property type="entry name" value="Winged helix-like DNA-binding domain superfamily/Winged helix DNA-binding domain"/>
    <property type="match status" value="1"/>
</dbReference>
<dbReference type="GO" id="GO:0006355">
    <property type="term" value="P:regulation of DNA-templated transcription"/>
    <property type="evidence" value="ECO:0007669"/>
    <property type="project" value="InterPro"/>
</dbReference>
<dbReference type="KEGG" id="asun:KG104_05055"/>
<proteinExistence type="predicted"/>
<accession>A0A975S7A2</accession>
<dbReference type="Gene3D" id="3.40.50.300">
    <property type="entry name" value="P-loop containing nucleotide triphosphate hydrolases"/>
    <property type="match status" value="1"/>
</dbReference>
<dbReference type="RefSeq" id="WP_207347450.1">
    <property type="nucleotide sequence ID" value="NZ_CP076456.1"/>
</dbReference>
<feature type="region of interest" description="Disordered" evidence="1">
    <location>
        <begin position="1"/>
        <end position="46"/>
    </location>
</feature>